<organism evidence="1 2">
    <name type="scientific">Cirrhinus mrigala</name>
    <name type="common">Mrigala</name>
    <dbReference type="NCBI Taxonomy" id="683832"/>
    <lineage>
        <taxon>Eukaryota</taxon>
        <taxon>Metazoa</taxon>
        <taxon>Chordata</taxon>
        <taxon>Craniata</taxon>
        <taxon>Vertebrata</taxon>
        <taxon>Euteleostomi</taxon>
        <taxon>Actinopterygii</taxon>
        <taxon>Neopterygii</taxon>
        <taxon>Teleostei</taxon>
        <taxon>Ostariophysi</taxon>
        <taxon>Cypriniformes</taxon>
        <taxon>Cyprinidae</taxon>
        <taxon>Labeoninae</taxon>
        <taxon>Labeonini</taxon>
        <taxon>Cirrhinus</taxon>
    </lineage>
</organism>
<accession>A0ABD0S1B8</accession>
<keyword evidence="2" id="KW-1185">Reference proteome</keyword>
<proteinExistence type="predicted"/>
<dbReference type="AlphaFoldDB" id="A0ABD0S1B8"/>
<dbReference type="Proteomes" id="UP001529510">
    <property type="component" value="Unassembled WGS sequence"/>
</dbReference>
<evidence type="ECO:0000313" key="1">
    <source>
        <dbReference type="EMBL" id="KAL0204564.1"/>
    </source>
</evidence>
<gene>
    <name evidence="1" type="ORF">M9458_002582</name>
</gene>
<reference evidence="1 2" key="1">
    <citation type="submission" date="2024-05" db="EMBL/GenBank/DDBJ databases">
        <title>Genome sequencing and assembly of Indian major carp, Cirrhinus mrigala (Hamilton, 1822).</title>
        <authorList>
            <person name="Mohindra V."/>
            <person name="Chowdhury L.M."/>
            <person name="Lal K."/>
            <person name="Jena J.K."/>
        </authorList>
    </citation>
    <scope>NUCLEOTIDE SEQUENCE [LARGE SCALE GENOMIC DNA]</scope>
    <source>
        <strain evidence="1">CM1030</strain>
        <tissue evidence="1">Blood</tissue>
    </source>
</reference>
<sequence>PRPLEKPRLMPPEVSALAVEPPMVAALTSELSASLPILFASSIPALPRSQSLTRVPALPWRAPAPPPVPPWRAPASPALPLAPPWRAPVPLAPPWRAPAPLAPPWRAPVPPAPPWWAPSLLVLPQSSVPPHGPGPPTLALIALAPVANQALYINPGLSLWDSR</sequence>
<feature type="non-terminal residue" evidence="1">
    <location>
        <position position="163"/>
    </location>
</feature>
<feature type="non-terminal residue" evidence="1">
    <location>
        <position position="1"/>
    </location>
</feature>
<name>A0ABD0S1B8_CIRMR</name>
<comment type="caution">
    <text evidence="1">The sequence shown here is derived from an EMBL/GenBank/DDBJ whole genome shotgun (WGS) entry which is preliminary data.</text>
</comment>
<dbReference type="EMBL" id="JAMKFB020000001">
    <property type="protein sequence ID" value="KAL0204564.1"/>
    <property type="molecule type" value="Genomic_DNA"/>
</dbReference>
<protein>
    <submittedName>
        <fullName evidence="1">Uncharacterized protein</fullName>
    </submittedName>
</protein>
<evidence type="ECO:0000313" key="2">
    <source>
        <dbReference type="Proteomes" id="UP001529510"/>
    </source>
</evidence>